<protein>
    <submittedName>
        <fullName evidence="2">Uncharacterized protein</fullName>
    </submittedName>
</protein>
<reference evidence="2" key="1">
    <citation type="submission" date="2022-04" db="EMBL/GenBank/DDBJ databases">
        <title>Complete genome sequence of a cyanobacterium, Nostoc sp. SO-36, isolated in Antarctica.</title>
        <authorList>
            <person name="Kanesaki Y."/>
            <person name="Effendi D."/>
            <person name="Sakamoto T."/>
            <person name="Ohtani S."/>
            <person name="Awai K."/>
        </authorList>
    </citation>
    <scope>NUCLEOTIDE SEQUENCE</scope>
    <source>
        <strain evidence="2">SO-36</strain>
    </source>
</reference>
<name>A0ABN6Q3N2_NOSCO</name>
<accession>A0ABN6Q3N2</accession>
<feature type="coiled-coil region" evidence="1">
    <location>
        <begin position="153"/>
        <end position="180"/>
    </location>
</feature>
<dbReference type="EMBL" id="AP025732">
    <property type="protein sequence ID" value="BDI17791.1"/>
    <property type="molecule type" value="Genomic_DNA"/>
</dbReference>
<evidence type="ECO:0000256" key="1">
    <source>
        <dbReference type="SAM" id="Coils"/>
    </source>
</evidence>
<dbReference type="Proteomes" id="UP001055453">
    <property type="component" value="Chromosome"/>
</dbReference>
<organism evidence="2 3">
    <name type="scientific">Nostoc cf. commune SO-36</name>
    <dbReference type="NCBI Taxonomy" id="449208"/>
    <lineage>
        <taxon>Bacteria</taxon>
        <taxon>Bacillati</taxon>
        <taxon>Cyanobacteriota</taxon>
        <taxon>Cyanophyceae</taxon>
        <taxon>Nostocales</taxon>
        <taxon>Nostocaceae</taxon>
        <taxon>Nostoc</taxon>
    </lineage>
</organism>
<proteinExistence type="predicted"/>
<evidence type="ECO:0000313" key="3">
    <source>
        <dbReference type="Proteomes" id="UP001055453"/>
    </source>
</evidence>
<sequence>MVNSFTQRPDPHLFKGGNASDYEVVEGKAGTWCTRHTVSGETIQSVRPAIDMFSIANLGINILNLGVGIYNSVQLHKVKKKLDRNQDQIQSCVEKLDKNHEQVKGVSDKLDRNQEQIQTCFNSIQNALTVQHRTLELLVCNQSNLAQQMNILREEMRTGFQNILEEVKDLEARRRREEFETRTFKLLKAYERFTYILPELLEADQLIERAEDLEAWLRTQLNRIDIGKPERLPLMVALAFSVRAKADAFEAKGGDYTNFATKDIGLLINQLRDEARAFCEGRSLYTLGVEMPEILYQYAFLNRSLCKGYEFQKKVKQVDSEFLFSAEELNWDDGMEELRELFKPNIEHTEFLGGNEDIKLNTMADYDWYISFANQDRLTFNVHSRPSIKLYNILCKIGHPEPKTGGIGKTTLNTLMSFALPERVNKISHLIQAEFKLDTSPKLLVASN</sequence>
<evidence type="ECO:0000313" key="2">
    <source>
        <dbReference type="EMBL" id="BDI17791.1"/>
    </source>
</evidence>
<gene>
    <name evidence="2" type="ORF">ANSO36C_35930</name>
</gene>
<keyword evidence="3" id="KW-1185">Reference proteome</keyword>
<keyword evidence="1" id="KW-0175">Coiled coil</keyword>